<reference evidence="1 2" key="1">
    <citation type="journal article" date="2020" name="Antonie Van Leeuwenhoek">
        <title>Rhodopirellula heiligendammensis sp. nov., Rhodopirellula pilleata sp. nov., and Rhodopirellula solitaria sp. nov. isolated from natural or artificial marine surfaces in Northern Germany and California, USA, and emended description of the genus Rhodopirellula.</title>
        <authorList>
            <person name="Kallscheuer N."/>
            <person name="Wiegand S."/>
            <person name="Jogler M."/>
            <person name="Boedeker C."/>
            <person name="Peeters S.H."/>
            <person name="Rast P."/>
            <person name="Heuer A."/>
            <person name="Jetten M.S.M."/>
            <person name="Rohde M."/>
            <person name="Jogler C."/>
        </authorList>
    </citation>
    <scope>NUCLEOTIDE SEQUENCE [LARGE SCALE GENOMIC DNA]</scope>
    <source>
        <strain evidence="1 2">Poly21</strain>
    </source>
</reference>
<comment type="caution">
    <text evidence="1">The sequence shown here is derived from an EMBL/GenBank/DDBJ whole genome shotgun (WGS) entry which is preliminary data.</text>
</comment>
<evidence type="ECO:0008006" key="3">
    <source>
        <dbReference type="Google" id="ProtNLM"/>
    </source>
</evidence>
<dbReference type="Proteomes" id="UP000319908">
    <property type="component" value="Unassembled WGS sequence"/>
</dbReference>
<protein>
    <recommendedName>
        <fullName evidence="3">UDP-N-acetyl-D-glucosamine 6-dehydrogenase</fullName>
    </recommendedName>
</protein>
<sequence length="50" mass="5647">MFFSPQDAVLIATDHTDFDYDATAKRAPLVIDTRNAAAYVQQHREKIPTP</sequence>
<dbReference type="InterPro" id="IPR036220">
    <property type="entry name" value="UDP-Glc/GDP-Man_DH_C_sf"/>
</dbReference>
<dbReference type="SUPFAM" id="SSF52413">
    <property type="entry name" value="UDP-glucose/GDP-mannose dehydrogenase C-terminal domain"/>
    <property type="match status" value="1"/>
</dbReference>
<proteinExistence type="predicted"/>
<dbReference type="RefSeq" id="WP_302118371.1">
    <property type="nucleotide sequence ID" value="NZ_SJPU01000001.1"/>
</dbReference>
<keyword evidence="2" id="KW-1185">Reference proteome</keyword>
<name>A0A5C6C752_9BACT</name>
<gene>
    <name evidence="1" type="ORF">Poly21_21670</name>
</gene>
<evidence type="ECO:0000313" key="2">
    <source>
        <dbReference type="Proteomes" id="UP000319908"/>
    </source>
</evidence>
<organism evidence="1 2">
    <name type="scientific">Allorhodopirellula heiligendammensis</name>
    <dbReference type="NCBI Taxonomy" id="2714739"/>
    <lineage>
        <taxon>Bacteria</taxon>
        <taxon>Pseudomonadati</taxon>
        <taxon>Planctomycetota</taxon>
        <taxon>Planctomycetia</taxon>
        <taxon>Pirellulales</taxon>
        <taxon>Pirellulaceae</taxon>
        <taxon>Allorhodopirellula</taxon>
    </lineage>
</organism>
<dbReference type="AlphaFoldDB" id="A0A5C6C752"/>
<dbReference type="EMBL" id="SJPU01000001">
    <property type="protein sequence ID" value="TWU19988.1"/>
    <property type="molecule type" value="Genomic_DNA"/>
</dbReference>
<evidence type="ECO:0000313" key="1">
    <source>
        <dbReference type="EMBL" id="TWU19988.1"/>
    </source>
</evidence>
<accession>A0A5C6C752</accession>